<accession>E3HCD7</accession>
<keyword evidence="1" id="KW-0812">Transmembrane</keyword>
<keyword evidence="3" id="KW-1185">Reference proteome</keyword>
<dbReference type="EMBL" id="CP002282">
    <property type="protein sequence ID" value="ADO84397.1"/>
    <property type="molecule type" value="Genomic_DNA"/>
</dbReference>
<gene>
    <name evidence="2" type="ordered locus">Ilyop_2640</name>
</gene>
<keyword evidence="2" id="KW-0614">Plasmid</keyword>
<evidence type="ECO:0000313" key="3">
    <source>
        <dbReference type="Proteomes" id="UP000006875"/>
    </source>
</evidence>
<evidence type="ECO:0008006" key="4">
    <source>
        <dbReference type="Google" id="ProtNLM"/>
    </source>
</evidence>
<dbReference type="Proteomes" id="UP000006875">
    <property type="component" value="Plasmid pILYOP01"/>
</dbReference>
<geneLocation type="plasmid" evidence="2 3">
    <name>pILYOP01</name>
</geneLocation>
<feature type="transmembrane region" description="Helical" evidence="1">
    <location>
        <begin position="6"/>
        <end position="27"/>
    </location>
</feature>
<dbReference type="HOGENOM" id="CLU_1358892_0_0_0"/>
<dbReference type="RefSeq" id="WP_013389055.1">
    <property type="nucleotide sequence ID" value="NC_014633.1"/>
</dbReference>
<dbReference type="AlphaFoldDB" id="E3HCD7"/>
<name>E3HCD7_ILYPC</name>
<keyword evidence="1" id="KW-0472">Membrane</keyword>
<evidence type="ECO:0000256" key="1">
    <source>
        <dbReference type="SAM" id="Phobius"/>
    </source>
</evidence>
<protein>
    <recommendedName>
        <fullName evidence="4">DUF2953 domain-containing protein</fullName>
    </recommendedName>
</protein>
<evidence type="ECO:0000313" key="2">
    <source>
        <dbReference type="EMBL" id="ADO84397.1"/>
    </source>
</evidence>
<organism evidence="2 3">
    <name type="scientific">Ilyobacter polytropus (strain ATCC 51220 / DSM 2926 / LMG 16218 / CuHBu1)</name>
    <dbReference type="NCBI Taxonomy" id="572544"/>
    <lineage>
        <taxon>Bacteria</taxon>
        <taxon>Fusobacteriati</taxon>
        <taxon>Fusobacteriota</taxon>
        <taxon>Fusobacteriia</taxon>
        <taxon>Fusobacteriales</taxon>
        <taxon>Fusobacteriaceae</taxon>
        <taxon>Ilyobacter</taxon>
    </lineage>
</organism>
<proteinExistence type="predicted"/>
<reference evidence="2 3" key="1">
    <citation type="journal article" date="2010" name="Stand. Genomic Sci.">
        <title>Complete genome sequence of Ilyobacter polytropus type strain (CuHbu1).</title>
        <authorList>
            <person name="Sikorski J."/>
            <person name="Chertkov O."/>
            <person name="Lapidus A."/>
            <person name="Nolan M."/>
            <person name="Lucas S."/>
            <person name="Del Rio T.G."/>
            <person name="Tice H."/>
            <person name="Cheng J.F."/>
            <person name="Tapia R."/>
            <person name="Han C."/>
            <person name="Goodwin L."/>
            <person name="Pitluck S."/>
            <person name="Liolios K."/>
            <person name="Ivanova N."/>
            <person name="Mavromatis K."/>
            <person name="Mikhailova N."/>
            <person name="Pati A."/>
            <person name="Chen A."/>
            <person name="Palaniappan K."/>
            <person name="Land M."/>
            <person name="Hauser L."/>
            <person name="Chang Y.J."/>
            <person name="Jeffries C.D."/>
            <person name="Brambilla E."/>
            <person name="Yasawong M."/>
            <person name="Rohde M."/>
            <person name="Pukall R."/>
            <person name="Spring S."/>
            <person name="Goker M."/>
            <person name="Woyke T."/>
            <person name="Bristow J."/>
            <person name="Eisen J.A."/>
            <person name="Markowitz V."/>
            <person name="Hugenholtz P."/>
            <person name="Kyrpides N.C."/>
            <person name="Klenk H.P."/>
        </authorList>
    </citation>
    <scope>NUCLEOTIDE SEQUENCE [LARGE SCALE GENOMIC DNA]</scope>
    <source>
        <strain evidence="3">ATCC 51220 / DSM 2926 / LMG 16218 / CuHBu1</strain>
        <plasmid evidence="3">pILYOP01</plasmid>
    </source>
</reference>
<feature type="transmembrane region" description="Helical" evidence="1">
    <location>
        <begin position="39"/>
        <end position="56"/>
    </location>
</feature>
<dbReference type="KEGG" id="ipo:Ilyop_2640"/>
<sequence length="201" mass="23797">MVIIDIFIITLTLVLVLLMLLLFVPFCYGIKLSNDEKGFFYRAHICWIFGLFQLAYNRENLLYVRLFGILIKIKPKKYKKVKIKNKNENYEKSGKKHKGRKLTKKGVKYFVECFTKLVKKYRPKKLVLIGEIGFEDPSITGFIQGLASTFELPVDIEDLKLIYDKEIYNWKLHTSGKITGYYLFFIFLKLILYKPTRNLLR</sequence>
<dbReference type="OrthoDB" id="2087351at2"/>
<keyword evidence="1" id="KW-1133">Transmembrane helix</keyword>